<evidence type="ECO:0000313" key="8">
    <source>
        <dbReference type="Proteomes" id="UP001055247"/>
    </source>
</evidence>
<keyword evidence="2" id="KW-0813">Transport</keyword>
<evidence type="ECO:0000259" key="6">
    <source>
        <dbReference type="Pfam" id="PF13458"/>
    </source>
</evidence>
<reference evidence="7" key="2">
    <citation type="submission" date="2021-08" db="EMBL/GenBank/DDBJ databases">
        <authorList>
            <person name="Tani A."/>
            <person name="Ola A."/>
            <person name="Ogura Y."/>
            <person name="Katsura K."/>
            <person name="Hayashi T."/>
        </authorList>
    </citation>
    <scope>NUCLEOTIDE SEQUENCE</scope>
    <source>
        <strain evidence="7">DSM 16372</strain>
    </source>
</reference>
<evidence type="ECO:0000256" key="1">
    <source>
        <dbReference type="ARBA" id="ARBA00010062"/>
    </source>
</evidence>
<accession>A0AAV4ZFC9</accession>
<dbReference type="InterPro" id="IPR000709">
    <property type="entry name" value="Leu_Ile_Val-bd"/>
</dbReference>
<keyword evidence="3 5" id="KW-0732">Signal</keyword>
<dbReference type="Gene3D" id="3.40.50.2300">
    <property type="match status" value="2"/>
</dbReference>
<dbReference type="AlphaFoldDB" id="A0AAV4ZFC9"/>
<evidence type="ECO:0000313" key="7">
    <source>
        <dbReference type="EMBL" id="GJD86531.1"/>
    </source>
</evidence>
<dbReference type="Proteomes" id="UP001055247">
    <property type="component" value="Unassembled WGS sequence"/>
</dbReference>
<dbReference type="EMBL" id="BPQO01000001">
    <property type="protein sequence ID" value="GJD86531.1"/>
    <property type="molecule type" value="Genomic_DNA"/>
</dbReference>
<keyword evidence="8" id="KW-1185">Reference proteome</keyword>
<feature type="chain" id="PRO_5043697141" evidence="5">
    <location>
        <begin position="33"/>
        <end position="378"/>
    </location>
</feature>
<proteinExistence type="inferred from homology"/>
<dbReference type="PANTHER" id="PTHR47151:SF2">
    <property type="entry name" value="AMINO ACID BINDING PROTEIN"/>
    <property type="match status" value="1"/>
</dbReference>
<feature type="domain" description="Leucine-binding protein" evidence="6">
    <location>
        <begin position="37"/>
        <end position="359"/>
    </location>
</feature>
<evidence type="ECO:0000256" key="2">
    <source>
        <dbReference type="ARBA" id="ARBA00022448"/>
    </source>
</evidence>
<evidence type="ECO:0000256" key="5">
    <source>
        <dbReference type="SAM" id="SignalP"/>
    </source>
</evidence>
<gene>
    <name evidence="7" type="primary">braC_1</name>
    <name evidence="7" type="ORF">BHAOGJBA_0024</name>
</gene>
<dbReference type="InterPro" id="IPR028081">
    <property type="entry name" value="Leu-bd"/>
</dbReference>
<evidence type="ECO:0000256" key="4">
    <source>
        <dbReference type="ARBA" id="ARBA00022970"/>
    </source>
</evidence>
<evidence type="ECO:0000256" key="3">
    <source>
        <dbReference type="ARBA" id="ARBA00022729"/>
    </source>
</evidence>
<dbReference type="GO" id="GO:0006865">
    <property type="term" value="P:amino acid transport"/>
    <property type="evidence" value="ECO:0007669"/>
    <property type="project" value="UniProtKB-KW"/>
</dbReference>
<dbReference type="SUPFAM" id="SSF53822">
    <property type="entry name" value="Periplasmic binding protein-like I"/>
    <property type="match status" value="1"/>
</dbReference>
<comment type="caution">
    <text evidence="7">The sequence shown here is derived from an EMBL/GenBank/DDBJ whole genome shotgun (WGS) entry which is preliminary data.</text>
</comment>
<protein>
    <submittedName>
        <fullName evidence="7">Leucine-, isoleucine-, valine-, threonine-, and alanine-binding protein</fullName>
    </submittedName>
</protein>
<reference evidence="7" key="1">
    <citation type="journal article" date="2016" name="Front. Microbiol.">
        <title>Genome Sequence of the Piezophilic, Mesophilic Sulfate-Reducing Bacterium Desulfovibrio indicus J2T.</title>
        <authorList>
            <person name="Cao J."/>
            <person name="Maignien L."/>
            <person name="Shao Z."/>
            <person name="Alain K."/>
            <person name="Jebbar M."/>
        </authorList>
    </citation>
    <scope>NUCLEOTIDE SEQUENCE</scope>
    <source>
        <strain evidence="7">DSM 16372</strain>
    </source>
</reference>
<dbReference type="CDD" id="cd06342">
    <property type="entry name" value="PBP1_ABC_LIVBP-like"/>
    <property type="match status" value="1"/>
</dbReference>
<organism evidence="7 8">
    <name type="scientific">Methylobacterium hispanicum</name>
    <dbReference type="NCBI Taxonomy" id="270350"/>
    <lineage>
        <taxon>Bacteria</taxon>
        <taxon>Pseudomonadati</taxon>
        <taxon>Pseudomonadota</taxon>
        <taxon>Alphaproteobacteria</taxon>
        <taxon>Hyphomicrobiales</taxon>
        <taxon>Methylobacteriaceae</taxon>
        <taxon>Methylobacterium</taxon>
    </lineage>
</organism>
<comment type="similarity">
    <text evidence="1">Belongs to the leucine-binding protein family.</text>
</comment>
<dbReference type="PRINTS" id="PR00337">
    <property type="entry name" value="LEUILEVALBP"/>
</dbReference>
<feature type="signal peptide" evidence="5">
    <location>
        <begin position="1"/>
        <end position="32"/>
    </location>
</feature>
<dbReference type="PANTHER" id="PTHR47151">
    <property type="entry name" value="LEU/ILE/VAL-BINDING ABC TRANSPORTER SUBUNIT"/>
    <property type="match status" value="1"/>
</dbReference>
<sequence>MSTTAFRVAHRLALVLPALSLAAAVAPSPAAAQAPAPVKIGLSAPLTGPDAAFGQGLRLGAEQAVAEINRAGGTGGRRLVLVVADDAGDQRQGAVVARKFLGEGVRLVVGPLESSVVAAVAPLYEAGGAVLLTPGASYPALTAQGLWNLFRLAPGDAQQGAAAGAWLAEREGPVAIVHDRSTFGRGLADAVSRTLRARGRPEALFESLPRGSREAGDLVGRLKAAGVRAVYFGGFGAEAAVLARAMREAGLDATLVGSDGLLDRDFAAAGPAAEGTVMTVLADRRAPEPRGKAPPRGPEATLVAGSAYMAVEVLAQGLARARSPDGRRVAEALRAGPVRTSLGEVTFDGRGDPGRDAVVLRVWRRTPDGRVDYAGNEP</sequence>
<keyword evidence="4" id="KW-0029">Amino-acid transport</keyword>
<dbReference type="InterPro" id="IPR028082">
    <property type="entry name" value="Peripla_BP_I"/>
</dbReference>
<dbReference type="RefSeq" id="WP_238229291.1">
    <property type="nucleotide sequence ID" value="NZ_BPQO01000001.1"/>
</dbReference>
<name>A0AAV4ZFC9_9HYPH</name>
<dbReference type="Pfam" id="PF13458">
    <property type="entry name" value="Peripla_BP_6"/>
    <property type="match status" value="1"/>
</dbReference>